<reference evidence="1 2" key="2">
    <citation type="journal article" date="2022" name="Mol. Ecol. Resour.">
        <title>The genomes of chicory, endive, great burdock and yacon provide insights into Asteraceae paleo-polyploidization history and plant inulin production.</title>
        <authorList>
            <person name="Fan W."/>
            <person name="Wang S."/>
            <person name="Wang H."/>
            <person name="Wang A."/>
            <person name="Jiang F."/>
            <person name="Liu H."/>
            <person name="Zhao H."/>
            <person name="Xu D."/>
            <person name="Zhang Y."/>
        </authorList>
    </citation>
    <scope>NUCLEOTIDE SEQUENCE [LARGE SCALE GENOMIC DNA]</scope>
    <source>
        <strain evidence="2">cv. Yunnan</strain>
        <tissue evidence="1">Leaves</tissue>
    </source>
</reference>
<dbReference type="EMBL" id="CM042040">
    <property type="protein sequence ID" value="KAI3717867.1"/>
    <property type="molecule type" value="Genomic_DNA"/>
</dbReference>
<proteinExistence type="predicted"/>
<evidence type="ECO:0000313" key="2">
    <source>
        <dbReference type="Proteomes" id="UP001056120"/>
    </source>
</evidence>
<reference evidence="2" key="1">
    <citation type="journal article" date="2022" name="Mol. Ecol. Resour.">
        <title>The genomes of chicory, endive, great burdock and yacon provide insights into Asteraceae palaeo-polyploidization history and plant inulin production.</title>
        <authorList>
            <person name="Fan W."/>
            <person name="Wang S."/>
            <person name="Wang H."/>
            <person name="Wang A."/>
            <person name="Jiang F."/>
            <person name="Liu H."/>
            <person name="Zhao H."/>
            <person name="Xu D."/>
            <person name="Zhang Y."/>
        </authorList>
    </citation>
    <scope>NUCLEOTIDE SEQUENCE [LARGE SCALE GENOMIC DNA]</scope>
    <source>
        <strain evidence="2">cv. Yunnan</strain>
    </source>
</reference>
<keyword evidence="2" id="KW-1185">Reference proteome</keyword>
<sequence>MCRRSPPSIILFLSHPIRSLRFQKVVHKQPKRKRVSIGSKICTTSYLNLASTSNKTILDLACSSFSELHFRFFKLLLKLNFCFKNGENRKRLESDLRNLRHGRLANAGVSCNLRDFLLSFFSYVSHLLRLDLLLHRINSSRRIFHRLR</sequence>
<organism evidence="1 2">
    <name type="scientific">Smallanthus sonchifolius</name>
    <dbReference type="NCBI Taxonomy" id="185202"/>
    <lineage>
        <taxon>Eukaryota</taxon>
        <taxon>Viridiplantae</taxon>
        <taxon>Streptophyta</taxon>
        <taxon>Embryophyta</taxon>
        <taxon>Tracheophyta</taxon>
        <taxon>Spermatophyta</taxon>
        <taxon>Magnoliopsida</taxon>
        <taxon>eudicotyledons</taxon>
        <taxon>Gunneridae</taxon>
        <taxon>Pentapetalae</taxon>
        <taxon>asterids</taxon>
        <taxon>campanulids</taxon>
        <taxon>Asterales</taxon>
        <taxon>Asteraceae</taxon>
        <taxon>Asteroideae</taxon>
        <taxon>Heliantheae alliance</taxon>
        <taxon>Millerieae</taxon>
        <taxon>Smallanthus</taxon>
    </lineage>
</organism>
<protein>
    <submittedName>
        <fullName evidence="1">Uncharacterized protein</fullName>
    </submittedName>
</protein>
<accession>A0ACB9B717</accession>
<name>A0ACB9B717_9ASTR</name>
<comment type="caution">
    <text evidence="1">The sequence shown here is derived from an EMBL/GenBank/DDBJ whole genome shotgun (WGS) entry which is preliminary data.</text>
</comment>
<dbReference type="Proteomes" id="UP001056120">
    <property type="component" value="Linkage Group LG23"/>
</dbReference>
<evidence type="ECO:0000313" key="1">
    <source>
        <dbReference type="EMBL" id="KAI3717867.1"/>
    </source>
</evidence>
<gene>
    <name evidence="1" type="ORF">L1987_69764</name>
</gene>